<name>A0AA37BSI1_9ARCH</name>
<protein>
    <submittedName>
        <fullName evidence="1">Uncharacterized protein</fullName>
    </submittedName>
</protein>
<keyword evidence="2" id="KW-1185">Reference proteome</keyword>
<accession>A0AA37BSI1</accession>
<sequence>MKALVLKVVLVAVLAVAGGSGAYFAYHASTAHSHAQTGPEDDIPASSMVVGQFRHNGTSIYFFMQNNTSFGLILPLNDLGAVNASANLSNALGKAGTNGLNVSVYEYYSGIPVFRVSNISEVRGIEVELPGINFSTGSTLYFSLPQTQDAVAGSLQGVVSSLRASGNASYRSQLTRYLNSSVNLSLAVSLGSYGHISVNVTSNSTLVFVQDTNQTQLSLFFASLNLIHPAGGRAYDLTSSTMQVYFPEGLSSLPVLLKYIQGA</sequence>
<evidence type="ECO:0000313" key="2">
    <source>
        <dbReference type="Proteomes" id="UP000632195"/>
    </source>
</evidence>
<comment type="caution">
    <text evidence="1">The sequence shown here is derived from an EMBL/GenBank/DDBJ whole genome shotgun (WGS) entry which is preliminary data.</text>
</comment>
<organism evidence="1 2">
    <name type="scientific">Thermogymnomonas acidicola</name>
    <dbReference type="NCBI Taxonomy" id="399579"/>
    <lineage>
        <taxon>Archaea</taxon>
        <taxon>Methanobacteriati</taxon>
        <taxon>Thermoplasmatota</taxon>
        <taxon>Thermoplasmata</taxon>
        <taxon>Thermoplasmatales</taxon>
        <taxon>Thermogymnomonas</taxon>
    </lineage>
</organism>
<dbReference type="EMBL" id="BMNY01000003">
    <property type="protein sequence ID" value="GGM78580.1"/>
    <property type="molecule type" value="Genomic_DNA"/>
</dbReference>
<proteinExistence type="predicted"/>
<reference evidence="1" key="2">
    <citation type="submission" date="2022-09" db="EMBL/GenBank/DDBJ databases">
        <authorList>
            <person name="Sun Q."/>
            <person name="Ohkuma M."/>
        </authorList>
    </citation>
    <scope>NUCLEOTIDE SEQUENCE</scope>
    <source>
        <strain evidence="1">JCM 13583</strain>
    </source>
</reference>
<dbReference type="RefSeq" id="WP_188681719.1">
    <property type="nucleotide sequence ID" value="NZ_BMNY01000003.1"/>
</dbReference>
<dbReference type="Proteomes" id="UP000632195">
    <property type="component" value="Unassembled WGS sequence"/>
</dbReference>
<evidence type="ECO:0000313" key="1">
    <source>
        <dbReference type="EMBL" id="GGM78580.1"/>
    </source>
</evidence>
<dbReference type="AlphaFoldDB" id="A0AA37BSI1"/>
<reference evidence="1" key="1">
    <citation type="journal article" date="2014" name="Int. J. Syst. Evol. Microbiol.">
        <title>Complete genome sequence of Corynebacterium casei LMG S-19264T (=DSM 44701T), isolated from a smear-ripened cheese.</title>
        <authorList>
            <consortium name="US DOE Joint Genome Institute (JGI-PGF)"/>
            <person name="Walter F."/>
            <person name="Albersmeier A."/>
            <person name="Kalinowski J."/>
            <person name="Ruckert C."/>
        </authorList>
    </citation>
    <scope>NUCLEOTIDE SEQUENCE</scope>
    <source>
        <strain evidence="1">JCM 13583</strain>
    </source>
</reference>
<gene>
    <name evidence="1" type="ORF">GCM10007108_15940</name>
</gene>